<sequence>MDEFPVEVGDDYVQGHAFPAASSEYARLLASLESEREKTKRFSDALRAEKAASSILRDEKAALEKQLTAERTRSSEPSEARSKCVAVQTREVDLAQSNAELQMQHEAAVKEALETQNDLRTLLGQANQITASLNDEMVKVVAHNTTLQQDLVCSQAQRLEMKAKAEKTERARASLDALLGNTRSMLDRVRGDHDKLQARFQEHSDLLKTSFEAKNDLRHRAQQLEEKSVALAKRVTELEEVKKKLEDDYEKTIRQLEEEKAQLQDRVQTYVKTISLVKEDVRKELEKEWTATIHSIVRKIGPAVAQAHLGPELEAEDVECTPEPEAATVPIPKVDPELLQERMYDMVREASVPFTPTSAVSETAVAESGAGDIHKLRKELTALMNSFPCPPDRPKYRDLRPVQSARKVLNELLNTNKWKELHSSRRFLYLPKRTIPCSDDKRLHLFAFTPTWHYDEDTDTWDERNDLFAKSQPTEGGQSSPTFDLFVLDKDDVFYAGIYSVHDFRDPYWHGAQNGEPPYGVKMNSIHRAAGLPFAFSETKLRERFPRGLPVECFGLRCVGFDRKLYEALRDRWVGPPVPPRPRRNSRSRSRSPAARRDSRSPTRRGPSLAPQKQAVAAGLSRKRKQREEDEQGELISRRRYPSVPTGPRQR</sequence>
<dbReference type="Proteomes" id="UP000815677">
    <property type="component" value="Unassembled WGS sequence"/>
</dbReference>
<feature type="region of interest" description="Disordered" evidence="2">
    <location>
        <begin position="573"/>
        <end position="651"/>
    </location>
</feature>
<proteinExistence type="predicted"/>
<feature type="compositionally biased region" description="Basic residues" evidence="2">
    <location>
        <begin position="581"/>
        <end position="590"/>
    </location>
</feature>
<keyword evidence="4" id="KW-1185">Reference proteome</keyword>
<evidence type="ECO:0000313" key="4">
    <source>
        <dbReference type="Proteomes" id="UP000815677"/>
    </source>
</evidence>
<organism evidence="3 4">
    <name type="scientific">Mycena chlorophos</name>
    <name type="common">Agaric fungus</name>
    <name type="synonym">Agaricus chlorophos</name>
    <dbReference type="NCBI Taxonomy" id="658473"/>
    <lineage>
        <taxon>Eukaryota</taxon>
        <taxon>Fungi</taxon>
        <taxon>Dikarya</taxon>
        <taxon>Basidiomycota</taxon>
        <taxon>Agaricomycotina</taxon>
        <taxon>Agaricomycetes</taxon>
        <taxon>Agaricomycetidae</taxon>
        <taxon>Agaricales</taxon>
        <taxon>Marasmiineae</taxon>
        <taxon>Mycenaceae</taxon>
        <taxon>Mycena</taxon>
    </lineage>
</organism>
<reference evidence="3" key="1">
    <citation type="submission" date="2014-09" db="EMBL/GenBank/DDBJ databases">
        <title>Genome sequence of the luminous mushroom Mycena chlorophos for searching fungal bioluminescence genes.</title>
        <authorList>
            <person name="Tanaka Y."/>
            <person name="Kasuga D."/>
            <person name="Oba Y."/>
            <person name="Hase S."/>
            <person name="Sato K."/>
            <person name="Oba Y."/>
            <person name="Sakakibara Y."/>
        </authorList>
    </citation>
    <scope>NUCLEOTIDE SEQUENCE</scope>
</reference>
<protein>
    <submittedName>
        <fullName evidence="3">Uncharacterized protein</fullName>
    </submittedName>
</protein>
<feature type="coiled-coil region" evidence="1">
    <location>
        <begin position="29"/>
        <end position="66"/>
    </location>
</feature>
<accession>A0ABQ0LFJ3</accession>
<evidence type="ECO:0000256" key="1">
    <source>
        <dbReference type="SAM" id="Coils"/>
    </source>
</evidence>
<feature type="coiled-coil region" evidence="1">
    <location>
        <begin position="207"/>
        <end position="273"/>
    </location>
</feature>
<evidence type="ECO:0000313" key="3">
    <source>
        <dbReference type="EMBL" id="GAT49873.1"/>
    </source>
</evidence>
<evidence type="ECO:0000256" key="2">
    <source>
        <dbReference type="SAM" id="MobiDB-lite"/>
    </source>
</evidence>
<gene>
    <name evidence="3" type="ORF">MCHLO_07158</name>
</gene>
<keyword evidence="1" id="KW-0175">Coiled coil</keyword>
<dbReference type="EMBL" id="DF846005">
    <property type="protein sequence ID" value="GAT49873.1"/>
    <property type="molecule type" value="Genomic_DNA"/>
</dbReference>
<name>A0ABQ0LFJ3_MYCCL</name>